<keyword evidence="6 8" id="KW-0472">Membrane</keyword>
<comment type="catalytic activity">
    <reaction evidence="8">
        <text>N-terminal S-1,2-diacyl-sn-glyceryl-L-cysteinyl-[lipoprotein] + a glycerophospholipid = N-acyl-S-1,2-diacyl-sn-glyceryl-L-cysteinyl-[lipoprotein] + a 2-acyl-sn-glycero-3-phospholipid + H(+)</text>
        <dbReference type="Rhea" id="RHEA:48228"/>
        <dbReference type="Rhea" id="RHEA-COMP:14681"/>
        <dbReference type="Rhea" id="RHEA-COMP:14684"/>
        <dbReference type="ChEBI" id="CHEBI:15378"/>
        <dbReference type="ChEBI" id="CHEBI:136912"/>
        <dbReference type="ChEBI" id="CHEBI:140656"/>
        <dbReference type="ChEBI" id="CHEBI:140657"/>
        <dbReference type="ChEBI" id="CHEBI:140660"/>
        <dbReference type="EC" id="2.3.1.269"/>
    </reaction>
</comment>
<evidence type="ECO:0000256" key="7">
    <source>
        <dbReference type="ARBA" id="ARBA00023315"/>
    </source>
</evidence>
<comment type="function">
    <text evidence="8">Catalyzes the phospholipid dependent N-acylation of the N-terminal cysteine of apolipoprotein, the last step in lipoprotein maturation.</text>
</comment>
<feature type="transmembrane region" description="Helical" evidence="8">
    <location>
        <begin position="129"/>
        <end position="150"/>
    </location>
</feature>
<evidence type="ECO:0000256" key="8">
    <source>
        <dbReference type="HAMAP-Rule" id="MF_01148"/>
    </source>
</evidence>
<dbReference type="Proteomes" id="UP000217144">
    <property type="component" value="Chromosome"/>
</dbReference>
<protein>
    <recommendedName>
        <fullName evidence="8">Apolipoprotein N-acyltransferase</fullName>
        <shortName evidence="8">ALP N-acyltransferase</shortName>
        <ecNumber evidence="8">2.3.1.269</ecNumber>
    </recommendedName>
</protein>
<evidence type="ECO:0000256" key="6">
    <source>
        <dbReference type="ARBA" id="ARBA00023136"/>
    </source>
</evidence>
<keyword evidence="4 8" id="KW-0812">Transmembrane</keyword>
<dbReference type="PANTHER" id="PTHR38686">
    <property type="entry name" value="APOLIPOPROTEIN N-ACYLTRANSFERASE"/>
    <property type="match status" value="1"/>
</dbReference>
<evidence type="ECO:0000313" key="11">
    <source>
        <dbReference type="Proteomes" id="UP000217144"/>
    </source>
</evidence>
<dbReference type="GO" id="GO:0005886">
    <property type="term" value="C:plasma membrane"/>
    <property type="evidence" value="ECO:0007669"/>
    <property type="project" value="UniProtKB-SubCell"/>
</dbReference>
<dbReference type="EC" id="2.3.1.269" evidence="8"/>
<dbReference type="KEGG" id="plan:A1s21148_03535"/>
<feature type="transmembrane region" description="Helical" evidence="8">
    <location>
        <begin position="6"/>
        <end position="30"/>
    </location>
</feature>
<evidence type="ECO:0000256" key="2">
    <source>
        <dbReference type="ARBA" id="ARBA00022475"/>
    </source>
</evidence>
<dbReference type="RefSeq" id="WP_095671095.1">
    <property type="nucleotide sequence ID" value="NZ_CP016769.1"/>
</dbReference>
<evidence type="ECO:0000256" key="5">
    <source>
        <dbReference type="ARBA" id="ARBA00022989"/>
    </source>
</evidence>
<keyword evidence="5 8" id="KW-1133">Transmembrane helix</keyword>
<dbReference type="Gene3D" id="3.60.110.10">
    <property type="entry name" value="Carbon-nitrogen hydrolase"/>
    <property type="match status" value="1"/>
</dbReference>
<dbReference type="CDD" id="cd07571">
    <property type="entry name" value="ALP_N-acyl_transferase"/>
    <property type="match status" value="1"/>
</dbReference>
<dbReference type="InterPro" id="IPR004563">
    <property type="entry name" value="Apolipo_AcylTrfase"/>
</dbReference>
<dbReference type="Pfam" id="PF20154">
    <property type="entry name" value="LNT_N"/>
    <property type="match status" value="1"/>
</dbReference>
<keyword evidence="11" id="KW-1185">Reference proteome</keyword>
<dbReference type="PANTHER" id="PTHR38686:SF1">
    <property type="entry name" value="APOLIPOPROTEIN N-ACYLTRANSFERASE"/>
    <property type="match status" value="1"/>
</dbReference>
<comment type="caution">
    <text evidence="8">Lacks conserved residue(s) required for the propagation of feature annotation.</text>
</comment>
<evidence type="ECO:0000259" key="9">
    <source>
        <dbReference type="PROSITE" id="PS50263"/>
    </source>
</evidence>
<evidence type="ECO:0000256" key="3">
    <source>
        <dbReference type="ARBA" id="ARBA00022679"/>
    </source>
</evidence>
<organism evidence="10 11">
    <name type="scientific">Candidatus Planktophila lacus</name>
    <dbReference type="NCBI Taxonomy" id="1884913"/>
    <lineage>
        <taxon>Bacteria</taxon>
        <taxon>Bacillati</taxon>
        <taxon>Actinomycetota</taxon>
        <taxon>Actinomycetes</taxon>
        <taxon>Candidatus Nanopelagicales</taxon>
        <taxon>Candidatus Nanopelagicaceae</taxon>
        <taxon>Candidatus Planktophila</taxon>
    </lineage>
</organism>
<dbReference type="InterPro" id="IPR045378">
    <property type="entry name" value="LNT_N"/>
</dbReference>
<keyword evidence="7 8" id="KW-0012">Acyltransferase</keyword>
<dbReference type="GO" id="GO:0016410">
    <property type="term" value="F:N-acyltransferase activity"/>
    <property type="evidence" value="ECO:0007669"/>
    <property type="project" value="UniProtKB-UniRule"/>
</dbReference>
<comment type="subcellular location">
    <subcellularLocation>
        <location evidence="1 8">Cell membrane</location>
        <topology evidence="1 8">Multi-pass membrane protein</topology>
    </subcellularLocation>
</comment>
<feature type="domain" description="CN hydrolase" evidence="9">
    <location>
        <begin position="183"/>
        <end position="426"/>
    </location>
</feature>
<evidence type="ECO:0000256" key="4">
    <source>
        <dbReference type="ARBA" id="ARBA00022692"/>
    </source>
</evidence>
<dbReference type="AlphaFoldDB" id="A0AAD0E404"/>
<dbReference type="GO" id="GO:0042158">
    <property type="term" value="P:lipoprotein biosynthetic process"/>
    <property type="evidence" value="ECO:0007669"/>
    <property type="project" value="UniProtKB-UniRule"/>
</dbReference>
<feature type="transmembrane region" description="Helical" evidence="8">
    <location>
        <begin position="42"/>
        <end position="60"/>
    </location>
</feature>
<dbReference type="EMBL" id="CP016769">
    <property type="protein sequence ID" value="ASY10608.1"/>
    <property type="molecule type" value="Genomic_DNA"/>
</dbReference>
<evidence type="ECO:0000313" key="10">
    <source>
        <dbReference type="EMBL" id="ASY10608.1"/>
    </source>
</evidence>
<keyword evidence="2 8" id="KW-1003">Cell membrane</keyword>
<proteinExistence type="inferred from homology"/>
<feature type="transmembrane region" description="Helical" evidence="8">
    <location>
        <begin position="66"/>
        <end position="83"/>
    </location>
</feature>
<sequence>MVNFLFSALLVSAAFEPIGLWYLALVGYALFFRGLSKSKRPVLASFVFGAILNGIVLHWSSKYVGALPWLLLTLLQASFYLPVGWVYRRTSSLRWVLLTFLICEELRARFPFGGFAWTRIAFSQVESPLLPLVSIGGVLLLSFSTLLSALALTRLKVRALTLVAVGFLIVNFLPNNPTAPEKISLIAIQGNTPSVGLEFNSRAKAVFYLHRDTTRKLVNQKYDAVVWPENAIDIDPRNYPEVLADIKTVVKEIDTPLIAGVVLTEQGSPANASVMYDKSGAVQSTYIKRYLTPFGEYMPLRRIAEIVSPYAKSVNDFKPGQGFVSHEIGGYQVAPIICYEIIHDGLVRESANQSGAIIVQTNSATFANTAESAQQLAITRIRAVEHSREILSVSTVGISAFIDNNGAVTSQTTENISTSISGDLKISIYQTLSDRLGAVAPLLVLFASLIFAIGIRRKVSR</sequence>
<comment type="similarity">
    <text evidence="8">Belongs to the CN hydrolase family. Apolipoprotein N-acyltransferase subfamily.</text>
</comment>
<dbReference type="HAMAP" id="MF_01148">
    <property type="entry name" value="Lnt"/>
    <property type="match status" value="1"/>
</dbReference>
<dbReference type="InterPro" id="IPR036526">
    <property type="entry name" value="C-N_Hydrolase_sf"/>
</dbReference>
<keyword evidence="3 8" id="KW-0808">Transferase</keyword>
<dbReference type="PROSITE" id="PS50263">
    <property type="entry name" value="CN_HYDROLASE"/>
    <property type="match status" value="1"/>
</dbReference>
<dbReference type="SUPFAM" id="SSF56317">
    <property type="entry name" value="Carbon-nitrogen hydrolase"/>
    <property type="match status" value="1"/>
</dbReference>
<reference evidence="10 11" key="1">
    <citation type="submission" date="2016-07" db="EMBL/GenBank/DDBJ databases">
        <title>High microdiversification within the ubiquitous acI lineage of Actinobacteria.</title>
        <authorList>
            <person name="Neuenschwander S.M."/>
            <person name="Salcher M."/>
            <person name="Ghai R."/>
            <person name="Pernthaler J."/>
        </authorList>
    </citation>
    <scope>NUCLEOTIDE SEQUENCE [LARGE SCALE GENOMIC DNA]</scope>
    <source>
        <strain evidence="10">MMS-21-148</strain>
    </source>
</reference>
<dbReference type="InterPro" id="IPR003010">
    <property type="entry name" value="C-N_Hydrolase"/>
</dbReference>
<dbReference type="Pfam" id="PF00795">
    <property type="entry name" value="CN_hydrolase"/>
    <property type="match status" value="1"/>
</dbReference>
<gene>
    <name evidence="8" type="primary">lnt</name>
    <name evidence="10" type="ORF">A1s21148_03535</name>
</gene>
<accession>A0AAD0E404</accession>
<comment type="pathway">
    <text evidence="8">Protein modification; lipoprotein biosynthesis (N-acyl transfer).</text>
</comment>
<feature type="transmembrane region" description="Helical" evidence="8">
    <location>
        <begin position="436"/>
        <end position="455"/>
    </location>
</feature>
<dbReference type="NCBIfam" id="TIGR00546">
    <property type="entry name" value="lnt"/>
    <property type="match status" value="1"/>
</dbReference>
<evidence type="ECO:0000256" key="1">
    <source>
        <dbReference type="ARBA" id="ARBA00004651"/>
    </source>
</evidence>
<name>A0AAD0E404_9ACTN</name>